<reference evidence="3 4" key="1">
    <citation type="journal article" date="2015" name="Microbiology (Mosc.)">
        <title>Genomics of the Weissella cibaria species with an examination of its metabolic traits.</title>
        <authorList>
            <person name="Lynch K.M."/>
            <person name="Lucid A."/>
            <person name="Arendt E.K."/>
            <person name="Sleator R.D."/>
            <person name="Lucey B."/>
            <person name="Coffey A."/>
        </authorList>
    </citation>
    <scope>NUCLEOTIDE SEQUENCE [LARGE SCALE GENOMIC DNA]</scope>
    <source>
        <strain evidence="3 4">MG1</strain>
    </source>
</reference>
<accession>A0A0D1LUR5</accession>
<dbReference type="RefSeq" id="WP_043711947.1">
    <property type="nucleotide sequence ID" value="NZ_JALOCT010000001.1"/>
</dbReference>
<keyword evidence="4" id="KW-1185">Reference proteome</keyword>
<feature type="coiled-coil region" evidence="1">
    <location>
        <begin position="487"/>
        <end position="583"/>
    </location>
</feature>
<dbReference type="AlphaFoldDB" id="A0A0D1LUR5"/>
<feature type="compositionally biased region" description="Basic and acidic residues" evidence="2">
    <location>
        <begin position="191"/>
        <end position="205"/>
    </location>
</feature>
<feature type="region of interest" description="Disordered" evidence="2">
    <location>
        <begin position="187"/>
        <end position="232"/>
    </location>
</feature>
<comment type="caution">
    <text evidence="3">The sequence shown here is derived from an EMBL/GenBank/DDBJ whole genome shotgun (WGS) entry which is preliminary data.</text>
</comment>
<protein>
    <submittedName>
        <fullName evidence="3">Uncharacterized protein</fullName>
    </submittedName>
</protein>
<dbReference type="PATRIC" id="fig|137591.25.peg.1758"/>
<dbReference type="Proteomes" id="UP000032287">
    <property type="component" value="Unassembled WGS sequence"/>
</dbReference>
<proteinExistence type="predicted"/>
<sequence>MSWPFAKRDPSKDLGAYYVQITNDELDFDDPIIQGIRESLGGLPSWPELSMVQLKGLTEGLQEQLAKSKGEVAQLGTVNYIVVDPDTGKAQETGLTWDDARILPSMENFVIETVSQVLNDSDVRMDDDATYDQIANALTQLIAAAEELGGFSADDLPKLPTLEEYTTAVETNQKLVVKPLKLVKAPETLSEEPHQKIPDEVKDESGSFDAKATPLPLTDNSAAQGGAPTVPTGAPEAISPQQAVHSEIASTSAGVSAPLSDEPTKSVSTESTLVDKINQFQVSATGFKVETALADRVVSPEDDAYIDVMMAREKLTANDLLRNSASKQTAAVQKQLLRTVSDAQLNNEALDELLSNDWQTPIKQGITQKHTKAFADRLAGTHQNLSDAYTQDVNQENARHDAALAELKRQFESDTTKATTQSDVQRDQLIQAEMAQAISQQTLYIEREVTELRRKADDIIAHHLADSMVDKAKSSDEFMSNELQSFVTALEARRAELVAEHEQALAKRQLADEAAANKAQAERENHDVVQLESSKRALETERTSLQERVVQLQNEATKWQNQAESNQTEMERLMQRLSETTQSEQQTALIAALAGHNQTDAGDKKTSHSFIKGALLSATILLGVGGVGAGAYYVTHTTTKAEASVKAAKASYNAKTVSLEKRLEKSEKSVKKTVSDTSKSAASSQSVSATDSTAASDVDDTSTSSTEQNFTALDADVANGSLKTYYQSFENQNLLTDARTLAVGKLLLEMNNLSAAKTLAAANDGHNSELLSLINQKEVKG</sequence>
<evidence type="ECO:0000256" key="2">
    <source>
        <dbReference type="SAM" id="MobiDB-lite"/>
    </source>
</evidence>
<organism evidence="3 4">
    <name type="scientific">Weissella cibaria</name>
    <dbReference type="NCBI Taxonomy" id="137591"/>
    <lineage>
        <taxon>Bacteria</taxon>
        <taxon>Bacillati</taxon>
        <taxon>Bacillota</taxon>
        <taxon>Bacilli</taxon>
        <taxon>Lactobacillales</taxon>
        <taxon>Lactobacillaceae</taxon>
        <taxon>Weissella</taxon>
    </lineage>
</organism>
<name>A0A0D1LUR5_9LACO</name>
<dbReference type="EMBL" id="JWHU01000034">
    <property type="protein sequence ID" value="KIU19766.1"/>
    <property type="molecule type" value="Genomic_DNA"/>
</dbReference>
<feature type="region of interest" description="Disordered" evidence="2">
    <location>
        <begin position="662"/>
        <end position="706"/>
    </location>
</feature>
<evidence type="ECO:0000256" key="1">
    <source>
        <dbReference type="SAM" id="Coils"/>
    </source>
</evidence>
<gene>
    <name evidence="3" type="ORF">QX99_01787</name>
</gene>
<feature type="compositionally biased region" description="Basic and acidic residues" evidence="2">
    <location>
        <begin position="662"/>
        <end position="674"/>
    </location>
</feature>
<evidence type="ECO:0000313" key="3">
    <source>
        <dbReference type="EMBL" id="KIU19766.1"/>
    </source>
</evidence>
<feature type="compositionally biased region" description="Low complexity" evidence="2">
    <location>
        <begin position="675"/>
        <end position="706"/>
    </location>
</feature>
<keyword evidence="1" id="KW-0175">Coiled coil</keyword>
<evidence type="ECO:0000313" key="4">
    <source>
        <dbReference type="Proteomes" id="UP000032287"/>
    </source>
</evidence>